<feature type="transmembrane region" description="Helical" evidence="1">
    <location>
        <begin position="6"/>
        <end position="25"/>
    </location>
</feature>
<evidence type="ECO:0000313" key="2">
    <source>
        <dbReference type="EMBL" id="QHT76658.1"/>
    </source>
</evidence>
<protein>
    <submittedName>
        <fullName evidence="2">Uncharacterized protein</fullName>
    </submittedName>
</protein>
<accession>A0A6C0H7X4</accession>
<name>A0A6C0H7X4_9ZZZZ</name>
<keyword evidence="1" id="KW-1133">Transmembrane helix</keyword>
<proteinExistence type="predicted"/>
<keyword evidence="1" id="KW-0812">Transmembrane</keyword>
<dbReference type="EMBL" id="MN739899">
    <property type="protein sequence ID" value="QHT76658.1"/>
    <property type="molecule type" value="Genomic_DNA"/>
</dbReference>
<dbReference type="AlphaFoldDB" id="A0A6C0H7X4"/>
<reference evidence="2" key="1">
    <citation type="journal article" date="2020" name="Nature">
        <title>Giant virus diversity and host interactions through global metagenomics.</title>
        <authorList>
            <person name="Schulz F."/>
            <person name="Roux S."/>
            <person name="Paez-Espino D."/>
            <person name="Jungbluth S."/>
            <person name="Walsh D.A."/>
            <person name="Denef V.J."/>
            <person name="McMahon K.D."/>
            <person name="Konstantinidis K.T."/>
            <person name="Eloe-Fadrosh E.A."/>
            <person name="Kyrpides N.C."/>
            <person name="Woyke T."/>
        </authorList>
    </citation>
    <scope>NUCLEOTIDE SEQUENCE</scope>
    <source>
        <strain evidence="2">GVMAG-M-3300023179-82</strain>
    </source>
</reference>
<sequence length="39" mass="4739">MYNSYLVININYQIFNIDIFIIALLKIKKLNFLEINLDF</sequence>
<organism evidence="2">
    <name type="scientific">viral metagenome</name>
    <dbReference type="NCBI Taxonomy" id="1070528"/>
    <lineage>
        <taxon>unclassified sequences</taxon>
        <taxon>metagenomes</taxon>
        <taxon>organismal metagenomes</taxon>
    </lineage>
</organism>
<evidence type="ECO:0000256" key="1">
    <source>
        <dbReference type="SAM" id="Phobius"/>
    </source>
</evidence>
<keyword evidence="1" id="KW-0472">Membrane</keyword>